<evidence type="ECO:0000313" key="9">
    <source>
        <dbReference type="Proteomes" id="UP001140979"/>
    </source>
</evidence>
<dbReference type="InterPro" id="IPR006726">
    <property type="entry name" value="PHBA_efflux_AaeB/fusaric-R"/>
</dbReference>
<evidence type="ECO:0000256" key="2">
    <source>
        <dbReference type="ARBA" id="ARBA00022448"/>
    </source>
</evidence>
<organism evidence="8 9">
    <name type="scientific">Vibrio aestuarianus</name>
    <dbReference type="NCBI Taxonomy" id="28171"/>
    <lineage>
        <taxon>Bacteria</taxon>
        <taxon>Pseudomonadati</taxon>
        <taxon>Pseudomonadota</taxon>
        <taxon>Gammaproteobacteria</taxon>
        <taxon>Vibrionales</taxon>
        <taxon>Vibrionaceae</taxon>
        <taxon>Vibrio</taxon>
    </lineage>
</organism>
<keyword evidence="4 7" id="KW-0812">Transmembrane</keyword>
<evidence type="ECO:0000256" key="6">
    <source>
        <dbReference type="ARBA" id="ARBA00023136"/>
    </source>
</evidence>
<dbReference type="Pfam" id="PF04632">
    <property type="entry name" value="FUSC"/>
    <property type="match status" value="1"/>
</dbReference>
<gene>
    <name evidence="8" type="ORF">L9W94_06840</name>
</gene>
<feature type="transmembrane region" description="Helical" evidence="7">
    <location>
        <begin position="104"/>
        <end position="121"/>
    </location>
</feature>
<comment type="caution">
    <text evidence="8">The sequence shown here is derived from an EMBL/GenBank/DDBJ whole genome shotgun (WGS) entry which is preliminary data.</text>
</comment>
<feature type="transmembrane region" description="Helical" evidence="7">
    <location>
        <begin position="327"/>
        <end position="344"/>
    </location>
</feature>
<keyword evidence="6 7" id="KW-0472">Membrane</keyword>
<keyword evidence="3" id="KW-1003">Cell membrane</keyword>
<dbReference type="EMBL" id="JAKNBA010000008">
    <property type="protein sequence ID" value="MDE1241867.1"/>
    <property type="molecule type" value="Genomic_DNA"/>
</dbReference>
<dbReference type="PANTHER" id="PTHR30509:SF9">
    <property type="entry name" value="MULTIDRUG RESISTANCE PROTEIN MDTO"/>
    <property type="match status" value="1"/>
</dbReference>
<reference evidence="8" key="1">
    <citation type="submission" date="2022-02" db="EMBL/GenBank/DDBJ databases">
        <title>Emergence and expansion in Europe of a Vibrio aestuarianus clonal complex pathogenic for oysters.</title>
        <authorList>
            <person name="Mesnil A."/>
            <person name="Travers M.-A."/>
        </authorList>
    </citation>
    <scope>NUCLEOTIDE SEQUENCE</scope>
    <source>
        <strain evidence="8">19_064_11T1</strain>
    </source>
</reference>
<evidence type="ECO:0000256" key="4">
    <source>
        <dbReference type="ARBA" id="ARBA00022692"/>
    </source>
</evidence>
<comment type="subcellular location">
    <subcellularLocation>
        <location evidence="1">Cell membrane</location>
        <topology evidence="1">Multi-pass membrane protein</topology>
    </subcellularLocation>
</comment>
<evidence type="ECO:0000256" key="3">
    <source>
        <dbReference type="ARBA" id="ARBA00022475"/>
    </source>
</evidence>
<evidence type="ECO:0000256" key="7">
    <source>
        <dbReference type="SAM" id="Phobius"/>
    </source>
</evidence>
<dbReference type="Proteomes" id="UP001140979">
    <property type="component" value="Unassembled WGS sequence"/>
</dbReference>
<feature type="transmembrane region" description="Helical" evidence="7">
    <location>
        <begin position="376"/>
        <end position="394"/>
    </location>
</feature>
<evidence type="ECO:0000313" key="8">
    <source>
        <dbReference type="EMBL" id="MDE1241867.1"/>
    </source>
</evidence>
<feature type="transmembrane region" description="Helical" evidence="7">
    <location>
        <begin position="401"/>
        <end position="420"/>
    </location>
</feature>
<feature type="transmembrane region" description="Helical" evidence="7">
    <location>
        <begin position="426"/>
        <end position="446"/>
    </location>
</feature>
<keyword evidence="5 7" id="KW-1133">Transmembrane helix</keyword>
<dbReference type="GO" id="GO:0005886">
    <property type="term" value="C:plasma membrane"/>
    <property type="evidence" value="ECO:0007669"/>
    <property type="project" value="UniProtKB-SubCell"/>
</dbReference>
<dbReference type="PANTHER" id="PTHR30509">
    <property type="entry name" value="P-HYDROXYBENZOIC ACID EFFLUX PUMP SUBUNIT-RELATED"/>
    <property type="match status" value="1"/>
</dbReference>
<evidence type="ECO:0000256" key="5">
    <source>
        <dbReference type="ARBA" id="ARBA00022989"/>
    </source>
</evidence>
<dbReference type="GO" id="GO:0022857">
    <property type="term" value="F:transmembrane transporter activity"/>
    <property type="evidence" value="ECO:0007669"/>
    <property type="project" value="InterPro"/>
</dbReference>
<proteinExistence type="predicted"/>
<feature type="transmembrane region" description="Helical" evidence="7">
    <location>
        <begin position="351"/>
        <end position="370"/>
    </location>
</feature>
<feature type="transmembrane region" description="Helical" evidence="7">
    <location>
        <begin position="133"/>
        <end position="153"/>
    </location>
</feature>
<feature type="transmembrane region" description="Helical" evidence="7">
    <location>
        <begin position="81"/>
        <end position="97"/>
    </location>
</feature>
<dbReference type="RefSeq" id="WP_274671728.1">
    <property type="nucleotide sequence ID" value="NZ_JAKNAM010000004.1"/>
</dbReference>
<protein>
    <submittedName>
        <fullName evidence="8">FUSC family protein</fullName>
    </submittedName>
</protein>
<feature type="transmembrane region" description="Helical" evidence="7">
    <location>
        <begin position="58"/>
        <end position="75"/>
    </location>
</feature>
<feature type="transmembrane region" description="Helical" evidence="7">
    <location>
        <begin position="9"/>
        <end position="26"/>
    </location>
</feature>
<accession>A0A9X4ET28</accession>
<feature type="transmembrane region" description="Helical" evidence="7">
    <location>
        <begin position="32"/>
        <end position="51"/>
    </location>
</feature>
<evidence type="ECO:0000256" key="1">
    <source>
        <dbReference type="ARBA" id="ARBA00004651"/>
    </source>
</evidence>
<feature type="transmembrane region" description="Helical" evidence="7">
    <location>
        <begin position="304"/>
        <end position="321"/>
    </location>
</feature>
<name>A0A9X4ET28_9VIBR</name>
<sequence>MLSSSTKEAIKVALSIALAISLAIWFQWEKPYWAALSVFAMAMTESFSHSVLKGHNRIFGTILGIGYAFLLVILFSQDRFLFIFFYGLFMALCLFMSTDIRRGYIFTMAFSVCSIIAWAGGFDSQHTFNIALLRMQETVLGVVIFIVVFRLLWPISSEQTFSELFKQMHQHMINDTKSLLNAAEHHSSTEEIDLRQLIASLNNFLNNPTKDSYQLTFHKALWKKRLLDFAIIHHYLRQIQVDSEKEINTTLLNEILVALEEFNPQTPEYFVLPDFLQAYRDEVPLPTIETRSFTQHWKDDRRKVAHGVTMYIVGIYMWIYMSIPGSFMFPMILSIFACILPTMPTILIKDMLCSIIGFGIFYSFQYITIMPMMTEIWQLIAFYFINILVVWKVFSTPKLMIYRLLGGNLLLIMTMGALNLIPKYDISTTIDMLTIMVLVLMMGRFFGDLFKKQF</sequence>
<keyword evidence="2" id="KW-0813">Transport</keyword>
<dbReference type="AlphaFoldDB" id="A0A9X4ET28"/>